<dbReference type="AlphaFoldDB" id="A0AA88N9M8"/>
<feature type="region of interest" description="Disordered" evidence="3">
    <location>
        <begin position="1"/>
        <end position="31"/>
    </location>
</feature>
<dbReference type="InterPro" id="IPR031148">
    <property type="entry name" value="Plexin"/>
</dbReference>
<keyword evidence="1" id="KW-0325">Glycoprotein</keyword>
<proteinExistence type="predicted"/>
<dbReference type="InterPro" id="IPR001627">
    <property type="entry name" value="Semap_dom"/>
</dbReference>
<comment type="caution">
    <text evidence="2">Lacks conserved residue(s) required for the propagation of feature annotation.</text>
</comment>
<feature type="domain" description="Sema" evidence="4">
    <location>
        <begin position="104"/>
        <end position="316"/>
    </location>
</feature>
<protein>
    <recommendedName>
        <fullName evidence="4">Sema domain-containing protein</fullName>
    </recommendedName>
</protein>
<sequence length="316" mass="35476">MPSSSDWDSTAPTEGLRAGHQQGLSQRRLHPRWRERDNREIQFHRGETCEDPCEALACKLAFDHKKAKVSTLFPYIHSFDFHRSFLAGPLNMEGRRATRRTLSPVTKSGEDLGECSNIFFIPREWVFNHLTVHQTTGALYIGAVNRVYKLSGNLTLLVSHDTGPEDDNKACYPPLIVQPCSEPLVSTNNVNKLLLIDYSQNRLLACGSLYQGVCKLLRLDDLFILVEPSHKKEHYLSSVNQTGTMYGVIVPSQGQDGTLFIGTAVDGKQDYFPTISSRKLPRDPESSCHARLRVAHRLCVVPHQDTVRHIGAGLPF</sequence>
<evidence type="ECO:0000313" key="5">
    <source>
        <dbReference type="EMBL" id="KAK2851824.1"/>
    </source>
</evidence>
<dbReference type="InterPro" id="IPR015943">
    <property type="entry name" value="WD40/YVTN_repeat-like_dom_sf"/>
</dbReference>
<reference evidence="5" key="1">
    <citation type="submission" date="2023-07" db="EMBL/GenBank/DDBJ databases">
        <title>Chromosome-level Genome Assembly of Striped Snakehead (Channa striata).</title>
        <authorList>
            <person name="Liu H."/>
        </authorList>
    </citation>
    <scope>NUCLEOTIDE SEQUENCE</scope>
    <source>
        <strain evidence="5">Gz</strain>
        <tissue evidence="5">Muscle</tissue>
    </source>
</reference>
<dbReference type="PANTHER" id="PTHR22625:SF37">
    <property type="entry name" value="PLEXIN-A2"/>
    <property type="match status" value="1"/>
</dbReference>
<dbReference type="GO" id="GO:0017154">
    <property type="term" value="F:semaphorin receptor activity"/>
    <property type="evidence" value="ECO:0007669"/>
    <property type="project" value="InterPro"/>
</dbReference>
<dbReference type="EMBL" id="JAUPFM010000005">
    <property type="protein sequence ID" value="KAK2851824.1"/>
    <property type="molecule type" value="Genomic_DNA"/>
</dbReference>
<gene>
    <name evidence="5" type="ORF">Q5P01_008100</name>
</gene>
<evidence type="ECO:0000313" key="6">
    <source>
        <dbReference type="Proteomes" id="UP001187415"/>
    </source>
</evidence>
<dbReference type="GO" id="GO:0007399">
    <property type="term" value="P:nervous system development"/>
    <property type="evidence" value="ECO:0007669"/>
    <property type="project" value="UniProtKB-ARBA"/>
</dbReference>
<dbReference type="SUPFAM" id="SSF101912">
    <property type="entry name" value="Sema domain"/>
    <property type="match status" value="1"/>
</dbReference>
<evidence type="ECO:0000256" key="3">
    <source>
        <dbReference type="SAM" id="MobiDB-lite"/>
    </source>
</evidence>
<dbReference type="InterPro" id="IPR036352">
    <property type="entry name" value="Semap_dom_sf"/>
</dbReference>
<dbReference type="GO" id="GO:0002116">
    <property type="term" value="C:semaphorin receptor complex"/>
    <property type="evidence" value="ECO:0007669"/>
    <property type="project" value="TreeGrafter"/>
</dbReference>
<dbReference type="Proteomes" id="UP001187415">
    <property type="component" value="Unassembled WGS sequence"/>
</dbReference>
<dbReference type="GO" id="GO:0030334">
    <property type="term" value="P:regulation of cell migration"/>
    <property type="evidence" value="ECO:0007669"/>
    <property type="project" value="TreeGrafter"/>
</dbReference>
<evidence type="ECO:0000259" key="4">
    <source>
        <dbReference type="PROSITE" id="PS51004"/>
    </source>
</evidence>
<keyword evidence="6" id="KW-1185">Reference proteome</keyword>
<name>A0AA88N9M8_CHASR</name>
<evidence type="ECO:0000256" key="2">
    <source>
        <dbReference type="PROSITE-ProRule" id="PRU00352"/>
    </source>
</evidence>
<dbReference type="PROSITE" id="PS51004">
    <property type="entry name" value="SEMA"/>
    <property type="match status" value="1"/>
</dbReference>
<dbReference type="PANTHER" id="PTHR22625">
    <property type="entry name" value="PLEXIN"/>
    <property type="match status" value="1"/>
</dbReference>
<dbReference type="GO" id="GO:0005886">
    <property type="term" value="C:plasma membrane"/>
    <property type="evidence" value="ECO:0007669"/>
    <property type="project" value="TreeGrafter"/>
</dbReference>
<dbReference type="Gene3D" id="2.130.10.10">
    <property type="entry name" value="YVTN repeat-like/Quinoprotein amine dehydrogenase"/>
    <property type="match status" value="1"/>
</dbReference>
<comment type="caution">
    <text evidence="5">The sequence shown here is derived from an EMBL/GenBank/DDBJ whole genome shotgun (WGS) entry which is preliminary data.</text>
</comment>
<evidence type="ECO:0000256" key="1">
    <source>
        <dbReference type="ARBA" id="ARBA00023180"/>
    </source>
</evidence>
<organism evidence="5 6">
    <name type="scientific">Channa striata</name>
    <name type="common">Snakehead murrel</name>
    <name type="synonym">Ophicephalus striatus</name>
    <dbReference type="NCBI Taxonomy" id="64152"/>
    <lineage>
        <taxon>Eukaryota</taxon>
        <taxon>Metazoa</taxon>
        <taxon>Chordata</taxon>
        <taxon>Craniata</taxon>
        <taxon>Vertebrata</taxon>
        <taxon>Euteleostomi</taxon>
        <taxon>Actinopterygii</taxon>
        <taxon>Neopterygii</taxon>
        <taxon>Teleostei</taxon>
        <taxon>Neoteleostei</taxon>
        <taxon>Acanthomorphata</taxon>
        <taxon>Anabantaria</taxon>
        <taxon>Anabantiformes</taxon>
        <taxon>Channoidei</taxon>
        <taxon>Channidae</taxon>
        <taxon>Channa</taxon>
    </lineage>
</organism>
<feature type="compositionally biased region" description="Polar residues" evidence="3">
    <location>
        <begin position="1"/>
        <end position="12"/>
    </location>
</feature>
<accession>A0AA88N9M8</accession>